<evidence type="ECO:0000313" key="2">
    <source>
        <dbReference type="EMBL" id="ALL13004.1"/>
    </source>
</evidence>
<evidence type="ECO:0000313" key="3">
    <source>
        <dbReference type="Proteomes" id="UP000056905"/>
    </source>
</evidence>
<feature type="transmembrane region" description="Helical" evidence="1">
    <location>
        <begin position="155"/>
        <end position="178"/>
    </location>
</feature>
<feature type="transmembrane region" description="Helical" evidence="1">
    <location>
        <begin position="20"/>
        <end position="42"/>
    </location>
</feature>
<evidence type="ECO:0000256" key="1">
    <source>
        <dbReference type="SAM" id="Phobius"/>
    </source>
</evidence>
<gene>
    <name evidence="2" type="ORF">AQ619_06355</name>
</gene>
<dbReference type="KEGG" id="chq:AQ619_06355"/>
<feature type="transmembrane region" description="Helical" evidence="1">
    <location>
        <begin position="107"/>
        <end position="135"/>
    </location>
</feature>
<keyword evidence="1" id="KW-0812">Transmembrane</keyword>
<dbReference type="STRING" id="69395.AQ619_06355"/>
<dbReference type="Proteomes" id="UP000056905">
    <property type="component" value="Chromosome"/>
</dbReference>
<feature type="transmembrane region" description="Helical" evidence="1">
    <location>
        <begin position="241"/>
        <end position="264"/>
    </location>
</feature>
<dbReference type="OrthoDB" id="8404262at2"/>
<keyword evidence="1" id="KW-1133">Transmembrane helix</keyword>
<sequence length="272" mass="28800">MLVDAIAAERFRLLRDRSALFWGFCFAPLIGFALAIGGDLFVRHVIKRPFPGATIDLAAQVIKALGSGASTMAALFLMIGAASILAGDYRWETWRLRTPRNSRFNLLAAKLIVIAEAVLWNLVLTVLLTLLAAVIGAGINSKAIVASSLGLAEIAGVFVVTWLEAMCLAALAACVAVVARSPMAAVVVCLVVRFVQSVLAGTLGAMNPEPNWKVLAIPAYDADLLRAFAAAPNHAGMDSGAVGWAFLALLAWTLALMAAAIALFQRQDLTRE</sequence>
<keyword evidence="1" id="KW-0472">Membrane</keyword>
<proteinExistence type="predicted"/>
<feature type="transmembrane region" description="Helical" evidence="1">
    <location>
        <begin position="62"/>
        <end position="86"/>
    </location>
</feature>
<name>A0A0P0NY71_9CAUL</name>
<dbReference type="PANTHER" id="PTHR37305:SF1">
    <property type="entry name" value="MEMBRANE PROTEIN"/>
    <property type="match status" value="1"/>
</dbReference>
<reference evidence="2 3" key="1">
    <citation type="submission" date="2015-10" db="EMBL/GenBank/DDBJ databases">
        <title>Conservation of the essential genome among Caulobacter and Brevundimonas species.</title>
        <authorList>
            <person name="Scott D."/>
            <person name="Ely B."/>
        </authorList>
    </citation>
    <scope>NUCLEOTIDE SEQUENCE [LARGE SCALE GENOMIC DNA]</scope>
    <source>
        <strain evidence="2 3">CB4</strain>
    </source>
</reference>
<dbReference type="EMBL" id="CP013002">
    <property type="protein sequence ID" value="ALL13004.1"/>
    <property type="molecule type" value="Genomic_DNA"/>
</dbReference>
<organism evidence="2 3">
    <name type="scientific">Caulobacter henricii</name>
    <dbReference type="NCBI Taxonomy" id="69395"/>
    <lineage>
        <taxon>Bacteria</taxon>
        <taxon>Pseudomonadati</taxon>
        <taxon>Pseudomonadota</taxon>
        <taxon>Alphaproteobacteria</taxon>
        <taxon>Caulobacterales</taxon>
        <taxon>Caulobacteraceae</taxon>
        <taxon>Caulobacter</taxon>
    </lineage>
</organism>
<dbReference type="AlphaFoldDB" id="A0A0P0NY71"/>
<keyword evidence="3" id="KW-1185">Reference proteome</keyword>
<dbReference type="RefSeq" id="WP_062145574.1">
    <property type="nucleotide sequence ID" value="NZ_CP013002.1"/>
</dbReference>
<feature type="transmembrane region" description="Helical" evidence="1">
    <location>
        <begin position="185"/>
        <end position="206"/>
    </location>
</feature>
<protein>
    <submittedName>
        <fullName evidence="2">Uncharacterized protein</fullName>
    </submittedName>
</protein>
<dbReference type="PANTHER" id="PTHR37305">
    <property type="entry name" value="INTEGRAL MEMBRANE PROTEIN-RELATED"/>
    <property type="match status" value="1"/>
</dbReference>
<accession>A0A0P0NY71</accession>